<dbReference type="PANTHER" id="PTHR24242">
    <property type="entry name" value="G-PROTEIN COUPLED RECEPTOR"/>
    <property type="match status" value="1"/>
</dbReference>
<evidence type="ECO:0000256" key="6">
    <source>
        <dbReference type="ARBA" id="ARBA00022989"/>
    </source>
</evidence>
<dbReference type="Pfam" id="PF13853">
    <property type="entry name" value="7tm_4"/>
    <property type="match status" value="1"/>
</dbReference>
<feature type="transmembrane region" description="Helical" evidence="14">
    <location>
        <begin position="96"/>
        <end position="118"/>
    </location>
</feature>
<dbReference type="SUPFAM" id="SSF81321">
    <property type="entry name" value="Family A G protein-coupled receptor-like"/>
    <property type="match status" value="1"/>
</dbReference>
<reference evidence="16" key="1">
    <citation type="submission" date="2023-07" db="EMBL/GenBank/DDBJ databases">
        <authorList>
            <person name="Stuckert A."/>
        </authorList>
    </citation>
    <scope>NUCLEOTIDE SEQUENCE</scope>
</reference>
<evidence type="ECO:0000256" key="14">
    <source>
        <dbReference type="RuleBase" id="RU363047"/>
    </source>
</evidence>
<dbReference type="Gene3D" id="1.20.1070.10">
    <property type="entry name" value="Rhodopsin 7-helix transmembrane proteins"/>
    <property type="match status" value="1"/>
</dbReference>
<comment type="subcellular location">
    <subcellularLocation>
        <location evidence="1 14">Cell membrane</location>
        <topology evidence="1 14">Multi-pass membrane protein</topology>
    </subcellularLocation>
</comment>
<evidence type="ECO:0000256" key="10">
    <source>
        <dbReference type="ARBA" id="ARBA00023170"/>
    </source>
</evidence>
<keyword evidence="3 14" id="KW-0716">Sensory transduction</keyword>
<keyword evidence="9" id="KW-1015">Disulfide bond</keyword>
<keyword evidence="2 14" id="KW-1003">Cell membrane</keyword>
<feature type="transmembrane region" description="Helical" evidence="14">
    <location>
        <begin position="23"/>
        <end position="50"/>
    </location>
</feature>
<evidence type="ECO:0000313" key="17">
    <source>
        <dbReference type="Proteomes" id="UP001176940"/>
    </source>
</evidence>
<dbReference type="EMBL" id="CAUEEQ010003461">
    <property type="protein sequence ID" value="CAJ0925298.1"/>
    <property type="molecule type" value="Genomic_DNA"/>
</dbReference>
<keyword evidence="12 13" id="KW-0807">Transducer</keyword>
<dbReference type="SMART" id="SM01381">
    <property type="entry name" value="7TM_GPCR_Srsx"/>
    <property type="match status" value="1"/>
</dbReference>
<feature type="transmembrane region" description="Helical" evidence="14">
    <location>
        <begin position="236"/>
        <end position="258"/>
    </location>
</feature>
<evidence type="ECO:0000256" key="3">
    <source>
        <dbReference type="ARBA" id="ARBA00022606"/>
    </source>
</evidence>
<dbReference type="InterPro" id="IPR017452">
    <property type="entry name" value="GPCR_Rhodpsn_7TM"/>
</dbReference>
<evidence type="ECO:0000256" key="4">
    <source>
        <dbReference type="ARBA" id="ARBA00022692"/>
    </source>
</evidence>
<name>A0ABN9KV37_9NEOB</name>
<evidence type="ECO:0000256" key="2">
    <source>
        <dbReference type="ARBA" id="ARBA00022475"/>
    </source>
</evidence>
<evidence type="ECO:0000313" key="16">
    <source>
        <dbReference type="EMBL" id="CAJ0925298.1"/>
    </source>
</evidence>
<dbReference type="PRINTS" id="PR00245">
    <property type="entry name" value="OLFACTORYR"/>
</dbReference>
<evidence type="ECO:0000256" key="5">
    <source>
        <dbReference type="ARBA" id="ARBA00022725"/>
    </source>
</evidence>
<evidence type="ECO:0000259" key="15">
    <source>
        <dbReference type="PROSITE" id="PS50262"/>
    </source>
</evidence>
<keyword evidence="11" id="KW-0325">Glycoprotein</keyword>
<feature type="domain" description="G-protein coupled receptors family 1 profile" evidence="15">
    <location>
        <begin position="39"/>
        <end position="287"/>
    </location>
</feature>
<evidence type="ECO:0000256" key="13">
    <source>
        <dbReference type="RuleBase" id="RU000688"/>
    </source>
</evidence>
<protein>
    <recommendedName>
        <fullName evidence="14">Olfactory receptor</fullName>
    </recommendedName>
</protein>
<feature type="transmembrane region" description="Helical" evidence="14">
    <location>
        <begin position="138"/>
        <end position="160"/>
    </location>
</feature>
<organism evidence="16 17">
    <name type="scientific">Ranitomeya imitator</name>
    <name type="common">mimic poison frog</name>
    <dbReference type="NCBI Taxonomy" id="111125"/>
    <lineage>
        <taxon>Eukaryota</taxon>
        <taxon>Metazoa</taxon>
        <taxon>Chordata</taxon>
        <taxon>Craniata</taxon>
        <taxon>Vertebrata</taxon>
        <taxon>Euteleostomi</taxon>
        <taxon>Amphibia</taxon>
        <taxon>Batrachia</taxon>
        <taxon>Anura</taxon>
        <taxon>Neobatrachia</taxon>
        <taxon>Hyloidea</taxon>
        <taxon>Dendrobatidae</taxon>
        <taxon>Dendrobatinae</taxon>
        <taxon>Ranitomeya</taxon>
    </lineage>
</organism>
<dbReference type="PROSITE" id="PS00237">
    <property type="entry name" value="G_PROTEIN_RECEP_F1_1"/>
    <property type="match status" value="1"/>
</dbReference>
<evidence type="ECO:0000256" key="9">
    <source>
        <dbReference type="ARBA" id="ARBA00023157"/>
    </source>
</evidence>
<evidence type="ECO:0000256" key="7">
    <source>
        <dbReference type="ARBA" id="ARBA00023040"/>
    </source>
</evidence>
<evidence type="ECO:0000256" key="1">
    <source>
        <dbReference type="ARBA" id="ARBA00004651"/>
    </source>
</evidence>
<evidence type="ECO:0000256" key="12">
    <source>
        <dbReference type="ARBA" id="ARBA00023224"/>
    </source>
</evidence>
<dbReference type="PRINTS" id="PR00237">
    <property type="entry name" value="GPCRRHODOPSN"/>
</dbReference>
<dbReference type="PROSITE" id="PS50262">
    <property type="entry name" value="G_PROTEIN_RECEP_F1_2"/>
    <property type="match status" value="1"/>
</dbReference>
<evidence type="ECO:0000256" key="8">
    <source>
        <dbReference type="ARBA" id="ARBA00023136"/>
    </source>
</evidence>
<comment type="caution">
    <text evidence="16">The sequence shown here is derived from an EMBL/GenBank/DDBJ whole genome shotgun (WGS) entry which is preliminary data.</text>
</comment>
<evidence type="ECO:0000256" key="11">
    <source>
        <dbReference type="ARBA" id="ARBA00023180"/>
    </source>
</evidence>
<comment type="similarity">
    <text evidence="13">Belongs to the G-protein coupled receptor 1 family.</text>
</comment>
<dbReference type="InterPro" id="IPR000276">
    <property type="entry name" value="GPCR_Rhodpsn"/>
</dbReference>
<feature type="transmembrane region" description="Helical" evidence="14">
    <location>
        <begin position="270"/>
        <end position="289"/>
    </location>
</feature>
<dbReference type="PANTHER" id="PTHR24242:SF404">
    <property type="entry name" value="OLFACTORY RECEPTOR"/>
    <property type="match status" value="1"/>
</dbReference>
<feature type="transmembrane region" description="Helical" evidence="14">
    <location>
        <begin position="201"/>
        <end position="224"/>
    </location>
</feature>
<dbReference type="Proteomes" id="UP001176940">
    <property type="component" value="Unassembled WGS sequence"/>
</dbReference>
<dbReference type="InterPro" id="IPR050939">
    <property type="entry name" value="Olfactory_GPCR1"/>
</dbReference>
<keyword evidence="5 14" id="KW-0552">Olfaction</keyword>
<keyword evidence="7 13" id="KW-0297">G-protein coupled receptor</keyword>
<proteinExistence type="inferred from homology"/>
<sequence length="316" mass="36446">MMNTTTVSTLVLLGFQVHHNLKVWLFVLFLFVYILTMIGNLLIVVLVWAYRNLQSPMYIFMSNLSFSDMMFTTNIVPNMLSILLNEKQTISLNGCIAQFYFFGTFGSTECFLLTLMSYDRYLAICSPLMYTRTMDSKLQQWLLLTCWAASFTVTLLPIVFMHQLDFCGPFVIDHFYCDLAPILTLSCSDTSAVKIETLVSLIYVVFLPFYFIIYSYTRILLNILRISSSRGRKKTFSTCSAHLLAVCTYFLTIVSVYSNPTNHSSDVNKIRSLLYIVVTPLSNPMIYALRNKEIKLAFHKLLKNLRKEKIDIFLSK</sequence>
<dbReference type="InterPro" id="IPR000725">
    <property type="entry name" value="Olfact_rcpt"/>
</dbReference>
<keyword evidence="17" id="KW-1185">Reference proteome</keyword>
<feature type="transmembrane region" description="Helical" evidence="14">
    <location>
        <begin position="57"/>
        <end position="76"/>
    </location>
</feature>
<gene>
    <name evidence="16" type="ORF">RIMI_LOCUS2474951</name>
</gene>
<accession>A0ABN9KV37</accession>
<keyword evidence="8 14" id="KW-0472">Membrane</keyword>
<keyword evidence="10 13" id="KW-0675">Receptor</keyword>
<keyword evidence="6 14" id="KW-1133">Transmembrane helix</keyword>
<keyword evidence="4 13" id="KW-0812">Transmembrane</keyword>